<dbReference type="KEGG" id="cted:CTEST_09200"/>
<feature type="transmembrane region" description="Helical" evidence="1">
    <location>
        <begin position="117"/>
        <end position="137"/>
    </location>
</feature>
<proteinExistence type="predicted"/>
<dbReference type="Proteomes" id="UP000035540">
    <property type="component" value="Chromosome"/>
</dbReference>
<dbReference type="InterPro" id="IPR003675">
    <property type="entry name" value="Rce1/LyrA-like_dom"/>
</dbReference>
<dbReference type="EMBL" id="CP011545">
    <property type="protein sequence ID" value="AKK09269.1"/>
    <property type="molecule type" value="Genomic_DNA"/>
</dbReference>
<feature type="transmembrane region" description="Helical" evidence="1">
    <location>
        <begin position="178"/>
        <end position="195"/>
    </location>
</feature>
<evidence type="ECO:0000313" key="3">
    <source>
        <dbReference type="EMBL" id="AKK09269.1"/>
    </source>
</evidence>
<dbReference type="PANTHER" id="PTHR36435:SF1">
    <property type="entry name" value="CAAX AMINO TERMINAL PROTEASE FAMILY PROTEIN"/>
    <property type="match status" value="1"/>
</dbReference>
<dbReference type="PANTHER" id="PTHR36435">
    <property type="entry name" value="SLR1288 PROTEIN"/>
    <property type="match status" value="1"/>
</dbReference>
<feature type="transmembrane region" description="Helical" evidence="1">
    <location>
        <begin position="44"/>
        <end position="62"/>
    </location>
</feature>
<dbReference type="InterPro" id="IPR052710">
    <property type="entry name" value="CAAX_protease"/>
</dbReference>
<evidence type="ECO:0000259" key="2">
    <source>
        <dbReference type="Pfam" id="PF02517"/>
    </source>
</evidence>
<sequence length="228" mass="24560">MLSSRLRTPLIYAAIYVLVSQLLPQVFGLFIPKSTTGFWNSLNVGGYFFLAILAVVMFREVFREALAEIKNHPFKVLGQTAIAFVAIFAISTLFLLLKGTEGAPTANQEAVNQFLTTSAFAVIIAVILGPVVEEIVFREILIGRLSIKFPVWLLSVASVVLFSLIHLRSFTPAGLMEAGQYIAIGVVMTALYLFNGRKLAYPLVGHAVNNLVATGLSLAAIAAQSAAG</sequence>
<dbReference type="PATRIC" id="fig|136857.5.peg.1829"/>
<keyword evidence="1" id="KW-1133">Transmembrane helix</keyword>
<feature type="transmembrane region" description="Helical" evidence="1">
    <location>
        <begin position="149"/>
        <end position="166"/>
    </location>
</feature>
<reference evidence="4" key="2">
    <citation type="submission" date="2015-05" db="EMBL/GenBank/DDBJ databases">
        <title>Complete genome sequence of Corynebacterium testudinoris DSM 44614, recovered from necrotic lesions in the mouth of a tortoise.</title>
        <authorList>
            <person name="Ruckert C."/>
            <person name="Albersmeier A."/>
            <person name="Winkler A."/>
            <person name="Tauch A."/>
        </authorList>
    </citation>
    <scope>NUCLEOTIDE SEQUENCE [LARGE SCALE GENOMIC DNA]</scope>
    <source>
        <strain evidence="4">DSM 44614</strain>
    </source>
</reference>
<feature type="transmembrane region" description="Helical" evidence="1">
    <location>
        <begin position="74"/>
        <end position="97"/>
    </location>
</feature>
<dbReference type="AlphaFoldDB" id="A0A0G3H7D7"/>
<keyword evidence="3" id="KW-0378">Hydrolase</keyword>
<dbReference type="STRING" id="136857.CTEST_09200"/>
<dbReference type="OrthoDB" id="2411709at2"/>
<feature type="transmembrane region" description="Helical" evidence="1">
    <location>
        <begin position="12"/>
        <end position="32"/>
    </location>
</feature>
<dbReference type="GO" id="GO:0006508">
    <property type="term" value="P:proteolysis"/>
    <property type="evidence" value="ECO:0007669"/>
    <property type="project" value="UniProtKB-KW"/>
</dbReference>
<dbReference type="GO" id="GO:0080120">
    <property type="term" value="P:CAAX-box protein maturation"/>
    <property type="evidence" value="ECO:0007669"/>
    <property type="project" value="UniProtKB-ARBA"/>
</dbReference>
<accession>A0A0G3H7D7</accession>
<keyword evidence="1" id="KW-0472">Membrane</keyword>
<feature type="domain" description="CAAX prenyl protease 2/Lysostaphin resistance protein A-like" evidence="2">
    <location>
        <begin position="118"/>
        <end position="212"/>
    </location>
</feature>
<feature type="transmembrane region" description="Helical" evidence="1">
    <location>
        <begin position="207"/>
        <end position="227"/>
    </location>
</feature>
<gene>
    <name evidence="3" type="ORF">CTEST_09200</name>
</gene>
<keyword evidence="1" id="KW-0812">Transmembrane</keyword>
<dbReference type="Pfam" id="PF02517">
    <property type="entry name" value="Rce1-like"/>
    <property type="match status" value="1"/>
</dbReference>
<keyword evidence="4" id="KW-1185">Reference proteome</keyword>
<dbReference type="RefSeq" id="WP_052844355.1">
    <property type="nucleotide sequence ID" value="NZ_CP011545.1"/>
</dbReference>
<evidence type="ECO:0000313" key="4">
    <source>
        <dbReference type="Proteomes" id="UP000035540"/>
    </source>
</evidence>
<protein>
    <submittedName>
        <fullName evidence="3">CAAX protease self-immunity</fullName>
    </submittedName>
</protein>
<dbReference type="GO" id="GO:0004175">
    <property type="term" value="F:endopeptidase activity"/>
    <property type="evidence" value="ECO:0007669"/>
    <property type="project" value="UniProtKB-ARBA"/>
</dbReference>
<keyword evidence="3" id="KW-0645">Protease</keyword>
<name>A0A0G3H7D7_9CORY</name>
<organism evidence="3 4">
    <name type="scientific">Corynebacterium testudinoris</name>
    <dbReference type="NCBI Taxonomy" id="136857"/>
    <lineage>
        <taxon>Bacteria</taxon>
        <taxon>Bacillati</taxon>
        <taxon>Actinomycetota</taxon>
        <taxon>Actinomycetes</taxon>
        <taxon>Mycobacteriales</taxon>
        <taxon>Corynebacteriaceae</taxon>
        <taxon>Corynebacterium</taxon>
    </lineage>
</organism>
<evidence type="ECO:0000256" key="1">
    <source>
        <dbReference type="SAM" id="Phobius"/>
    </source>
</evidence>
<reference evidence="3 4" key="1">
    <citation type="journal article" date="2015" name="Genome Announc.">
        <title>Complete Genome Sequence of the Type Strain Corynebacterium testudinoris DSM 44614, Recovered from Necrotic Lesions in the Mouth of a Tortoise.</title>
        <authorList>
            <person name="Ruckert C."/>
            <person name="Kriete M."/>
            <person name="Jaenicke S."/>
            <person name="Winkler A."/>
            <person name="Tauch A."/>
        </authorList>
    </citation>
    <scope>NUCLEOTIDE SEQUENCE [LARGE SCALE GENOMIC DNA]</scope>
    <source>
        <strain evidence="3 4">DSM 44614</strain>
    </source>
</reference>